<organism evidence="1 2">
    <name type="scientific">Sphingobium fuliginis (strain ATCC 27551)</name>
    <dbReference type="NCBI Taxonomy" id="336203"/>
    <lineage>
        <taxon>Bacteria</taxon>
        <taxon>Pseudomonadati</taxon>
        <taxon>Pseudomonadota</taxon>
        <taxon>Alphaproteobacteria</taxon>
        <taxon>Sphingomonadales</taxon>
        <taxon>Sphingomonadaceae</taxon>
        <taxon>Sphingobium</taxon>
    </lineage>
</organism>
<comment type="caution">
    <text evidence="1">The sequence shown here is derived from an EMBL/GenBank/DDBJ whole genome shotgun (WGS) entry which is preliminary data.</text>
</comment>
<name>A0A292ZD95_SPHSA</name>
<dbReference type="AlphaFoldDB" id="A0A292ZD95"/>
<gene>
    <name evidence="1" type="ORF">SFOMI_1349</name>
</gene>
<accession>A0A292ZD95</accession>
<protein>
    <submittedName>
        <fullName evidence="1">Uncharacterized protein</fullName>
    </submittedName>
</protein>
<dbReference type="EMBL" id="BEWI01000031">
    <property type="protein sequence ID" value="GAY20819.1"/>
    <property type="molecule type" value="Genomic_DNA"/>
</dbReference>
<dbReference type="Proteomes" id="UP000221538">
    <property type="component" value="Unassembled WGS sequence"/>
</dbReference>
<evidence type="ECO:0000313" key="1">
    <source>
        <dbReference type="EMBL" id="GAY20819.1"/>
    </source>
</evidence>
<proteinExistence type="predicted"/>
<evidence type="ECO:0000313" key="2">
    <source>
        <dbReference type="Proteomes" id="UP000221538"/>
    </source>
</evidence>
<reference evidence="1 2" key="1">
    <citation type="journal article" date="2013" name="Biodegradation">
        <title>Occurrence of 4-tert-butylphenol (4-t-BP) biodegradation in an aquatic sample caused by the presence of Spirodela polyrrhiza and isolation of a 4-t-BP-utilizing bacterium.</title>
        <authorList>
            <person name="Ogata Y."/>
            <person name="Toyama T."/>
            <person name="Yu N."/>
            <person name="Wang X."/>
            <person name="Sei K."/>
            <person name="Ike M."/>
        </authorList>
    </citation>
    <scope>NUCLEOTIDE SEQUENCE [LARGE SCALE GENOMIC DNA]</scope>
    <source>
        <strain evidence="1 2">OMI</strain>
    </source>
</reference>
<reference evidence="1 2" key="2">
    <citation type="journal article" date="2013" name="Environ. Sci. Technol.">
        <title>The 4-tert-butylphenol-utilizing bacterium Sphingobium fuliginis OMI can degrade bisphenols via phenolic ring hydroxylation and meta-cleavage pathway.</title>
        <authorList>
            <person name="Ogata Y."/>
            <person name="Goda S."/>
            <person name="Toyama T."/>
            <person name="Sei K."/>
            <person name="Ike M."/>
        </authorList>
    </citation>
    <scope>NUCLEOTIDE SEQUENCE [LARGE SCALE GENOMIC DNA]</scope>
    <source>
        <strain evidence="1 2">OMI</strain>
    </source>
</reference>
<sequence>MGHVHLWTLPKTHCLCFLPSPIAAPPMVCTESHIRIQYDRLSI</sequence>